<dbReference type="Pfam" id="PF01739">
    <property type="entry name" value="CheR"/>
    <property type="match status" value="1"/>
</dbReference>
<dbReference type="RefSeq" id="WP_188927975.1">
    <property type="nucleotide sequence ID" value="NZ_BMIA01000001.1"/>
</dbReference>
<feature type="active site" evidence="3">
    <location>
        <position position="41"/>
    </location>
</feature>
<dbReference type="Gene3D" id="3.40.50.150">
    <property type="entry name" value="Vaccinia Virus protein VP39"/>
    <property type="match status" value="1"/>
</dbReference>
<proteinExistence type="predicted"/>
<gene>
    <name evidence="8" type="ORF">GCM10007423_02980</name>
</gene>
<keyword evidence="3" id="KW-0145">Chemotaxis</keyword>
<dbReference type="Gene3D" id="3.30.450.20">
    <property type="entry name" value="PAS domain"/>
    <property type="match status" value="1"/>
</dbReference>
<feature type="domain" description="CheB-type methylesterase" evidence="6">
    <location>
        <begin position="3"/>
        <end position="191"/>
    </location>
</feature>
<dbReference type="SUPFAM" id="SSF52738">
    <property type="entry name" value="Methylesterase CheB, C-terminal domain"/>
    <property type="match status" value="1"/>
</dbReference>
<name>A0ABQ1YEE0_9BACT</name>
<dbReference type="Gene3D" id="3.30.565.10">
    <property type="entry name" value="Histidine kinase-like ATPase, C-terminal domain"/>
    <property type="match status" value="1"/>
</dbReference>
<accession>A0ABQ1YEE0</accession>
<evidence type="ECO:0000259" key="6">
    <source>
        <dbReference type="PROSITE" id="PS50122"/>
    </source>
</evidence>
<feature type="domain" description="CheR-type methyltransferase" evidence="7">
    <location>
        <begin position="208"/>
        <end position="443"/>
    </location>
</feature>
<dbReference type="SMART" id="SM00138">
    <property type="entry name" value="MeTrc"/>
    <property type="match status" value="1"/>
</dbReference>
<dbReference type="PANTHER" id="PTHR24422">
    <property type="entry name" value="CHEMOTAXIS PROTEIN METHYLTRANSFERASE"/>
    <property type="match status" value="1"/>
</dbReference>
<dbReference type="PRINTS" id="PR00996">
    <property type="entry name" value="CHERMTFRASE"/>
</dbReference>
<evidence type="ECO:0000256" key="3">
    <source>
        <dbReference type="PROSITE-ProRule" id="PRU00050"/>
    </source>
</evidence>
<dbReference type="SUPFAM" id="SSF53335">
    <property type="entry name" value="S-adenosyl-L-methionine-dependent methyltransferases"/>
    <property type="match status" value="1"/>
</dbReference>
<dbReference type="PROSITE" id="PS50109">
    <property type="entry name" value="HIS_KIN"/>
    <property type="match status" value="1"/>
</dbReference>
<dbReference type="InterPro" id="IPR035909">
    <property type="entry name" value="CheB_C"/>
</dbReference>
<feature type="active site" evidence="3">
    <location>
        <position position="133"/>
    </location>
</feature>
<evidence type="ECO:0000313" key="9">
    <source>
        <dbReference type="Proteomes" id="UP000600214"/>
    </source>
</evidence>
<dbReference type="InterPro" id="IPR003661">
    <property type="entry name" value="HisK_dim/P_dom"/>
</dbReference>
<dbReference type="CDD" id="cd16434">
    <property type="entry name" value="CheB-CheR_fusion"/>
    <property type="match status" value="1"/>
</dbReference>
<dbReference type="Pfam" id="PF03705">
    <property type="entry name" value="CheR_N"/>
    <property type="match status" value="1"/>
</dbReference>
<dbReference type="InterPro" id="IPR029063">
    <property type="entry name" value="SAM-dependent_MTases_sf"/>
</dbReference>
<dbReference type="InterPro" id="IPR005467">
    <property type="entry name" value="His_kinase_dom"/>
</dbReference>
<reference evidence="9" key="1">
    <citation type="journal article" date="2019" name="Int. J. Syst. Evol. Microbiol.">
        <title>The Global Catalogue of Microorganisms (GCM) 10K type strain sequencing project: providing services to taxonomists for standard genome sequencing and annotation.</title>
        <authorList>
            <consortium name="The Broad Institute Genomics Platform"/>
            <consortium name="The Broad Institute Genome Sequencing Center for Infectious Disease"/>
            <person name="Wu L."/>
            <person name="Ma J."/>
        </authorList>
    </citation>
    <scope>NUCLEOTIDE SEQUENCE [LARGE SCALE GENOMIC DNA]</scope>
    <source>
        <strain evidence="9">CGMCC 1.15288</strain>
    </source>
</reference>
<dbReference type="SMART" id="SM00387">
    <property type="entry name" value="HATPase_c"/>
    <property type="match status" value="1"/>
</dbReference>
<feature type="domain" description="Histidine kinase" evidence="5">
    <location>
        <begin position="849"/>
        <end position="1059"/>
    </location>
</feature>
<dbReference type="Pfam" id="PF01339">
    <property type="entry name" value="CheB_methylest"/>
    <property type="match status" value="1"/>
</dbReference>
<dbReference type="SUPFAM" id="SSF47384">
    <property type="entry name" value="Homodimeric domain of signal transducing histidine kinase"/>
    <property type="match status" value="1"/>
</dbReference>
<dbReference type="Pfam" id="PF02518">
    <property type="entry name" value="HATPase_c"/>
    <property type="match status" value="1"/>
</dbReference>
<dbReference type="InterPro" id="IPR050903">
    <property type="entry name" value="Bact_Chemotaxis_MeTrfase"/>
</dbReference>
<feature type="coiled-coil region" evidence="4">
    <location>
        <begin position="637"/>
        <end position="699"/>
    </location>
</feature>
<dbReference type="Proteomes" id="UP000600214">
    <property type="component" value="Unassembled WGS sequence"/>
</dbReference>
<comment type="catalytic activity">
    <reaction evidence="1">
        <text>ATP + protein L-histidine = ADP + protein N-phospho-L-histidine.</text>
        <dbReference type="EC" id="2.7.13.3"/>
    </reaction>
</comment>
<dbReference type="PROSITE" id="PS50122">
    <property type="entry name" value="CHEB"/>
    <property type="match status" value="1"/>
</dbReference>
<dbReference type="Gene3D" id="1.10.287.130">
    <property type="match status" value="1"/>
</dbReference>
<dbReference type="EMBL" id="BMIA01000001">
    <property type="protein sequence ID" value="GGH21673.1"/>
    <property type="molecule type" value="Genomic_DNA"/>
</dbReference>
<dbReference type="InterPro" id="IPR000673">
    <property type="entry name" value="Sig_transdc_resp-reg_Me-estase"/>
</dbReference>
<dbReference type="CDD" id="cd00082">
    <property type="entry name" value="HisKA"/>
    <property type="match status" value="1"/>
</dbReference>
<dbReference type="SMART" id="SM00388">
    <property type="entry name" value="HisKA"/>
    <property type="match status" value="1"/>
</dbReference>
<dbReference type="InterPro" id="IPR036097">
    <property type="entry name" value="HisK_dim/P_sf"/>
</dbReference>
<protein>
    <recommendedName>
        <fullName evidence="2">histidine kinase</fullName>
        <ecNumber evidence="2">2.7.13.3</ecNumber>
    </recommendedName>
</protein>
<dbReference type="InterPro" id="IPR022641">
    <property type="entry name" value="CheR_N"/>
</dbReference>
<feature type="active site" evidence="3">
    <location>
        <position position="15"/>
    </location>
</feature>
<organism evidence="8 9">
    <name type="scientific">Dyadobacter endophyticus</name>
    <dbReference type="NCBI Taxonomy" id="1749036"/>
    <lineage>
        <taxon>Bacteria</taxon>
        <taxon>Pseudomonadati</taxon>
        <taxon>Bacteroidota</taxon>
        <taxon>Cytophagia</taxon>
        <taxon>Cytophagales</taxon>
        <taxon>Spirosomataceae</taxon>
        <taxon>Dyadobacter</taxon>
    </lineage>
</organism>
<keyword evidence="9" id="KW-1185">Reference proteome</keyword>
<dbReference type="SUPFAM" id="SSF47757">
    <property type="entry name" value="Chemotaxis receptor methyltransferase CheR, N-terminal domain"/>
    <property type="match status" value="1"/>
</dbReference>
<evidence type="ECO:0000313" key="8">
    <source>
        <dbReference type="EMBL" id="GGH21673.1"/>
    </source>
</evidence>
<evidence type="ECO:0000256" key="4">
    <source>
        <dbReference type="SAM" id="Coils"/>
    </source>
</evidence>
<evidence type="ECO:0000259" key="5">
    <source>
        <dbReference type="PROSITE" id="PS50109"/>
    </source>
</evidence>
<comment type="caution">
    <text evidence="8">The sequence shown here is derived from an EMBL/GenBank/DDBJ whole genome shotgun (WGS) entry which is preliminary data.</text>
</comment>
<dbReference type="EC" id="2.7.13.3" evidence="2"/>
<evidence type="ECO:0000256" key="1">
    <source>
        <dbReference type="ARBA" id="ARBA00000085"/>
    </source>
</evidence>
<keyword evidence="4" id="KW-0175">Coiled coil</keyword>
<dbReference type="InterPro" id="IPR022642">
    <property type="entry name" value="CheR_C"/>
</dbReference>
<keyword evidence="3" id="KW-0378">Hydrolase</keyword>
<dbReference type="SUPFAM" id="SSF55874">
    <property type="entry name" value="ATPase domain of HSP90 chaperone/DNA topoisomerase II/histidine kinase"/>
    <property type="match status" value="1"/>
</dbReference>
<dbReference type="Gene3D" id="3.40.50.180">
    <property type="entry name" value="Methylesterase CheB, C-terminal domain"/>
    <property type="match status" value="1"/>
</dbReference>
<dbReference type="PROSITE" id="PS50123">
    <property type="entry name" value="CHER"/>
    <property type="match status" value="1"/>
</dbReference>
<dbReference type="InterPro" id="IPR036890">
    <property type="entry name" value="HATPase_C_sf"/>
</dbReference>
<dbReference type="InterPro" id="IPR000780">
    <property type="entry name" value="CheR_MeTrfase"/>
</dbReference>
<dbReference type="InterPro" id="IPR003594">
    <property type="entry name" value="HATPase_dom"/>
</dbReference>
<evidence type="ECO:0000259" key="7">
    <source>
        <dbReference type="PROSITE" id="PS50123"/>
    </source>
</evidence>
<evidence type="ECO:0000256" key="2">
    <source>
        <dbReference type="ARBA" id="ARBA00012438"/>
    </source>
</evidence>
<sequence length="1061" mass="118062">MKSIEPHHIVAIGASAGGLDELISFFENTRLDGVSYIVVQHLSADYESRLAEVLSRYSQLVMIQAEDGMGLETNFVYIIPGDKFMIVRNGHLHLSEKGNVKGPHLTINTFFSSLAVDYGPKAIGVILSGLGSDGSDGLKAIKRAGGMVIARNPETTEFNSMPSNAVATGLVDFIVEPEAMPKVIEDYVKREIELLAAGMSDVENMAGLVELISQQLPLDFSDYKESTILRRIKRRAAYNNFEKLDNYLAFAKGSPQEIEALAKEFLISVTAFFRDTEAFDCLEKKVLPAIVNGLAPDQEIRIWVAGCATGEEAYSMAIMVSEILGESIKDRQVKIFATDIDTAALTHAGKGIYTPAVVSQTTPAHLEKYFVQEGNGYKVTAEIRKMVIFSRHDLVKNPPYCNMHLISCRNLLIYMTPTLQQKIYQMLFFGLKPEGYLFLGSSENPLPILKGLKIVDKKSKIYKKLDAGPTVNFEGFTIPEYIYHKPASLGPSQPEVAKTPERTLDGAINETVFSEEQRLIVCIDENNKVLKSYGPTSRFLHQRNFTSDLTELLPGPLNIAFKTARNKVGETQRRAQVTGIFIQQNQETIKVSLSVSPMIYKGRPNGFLVIQFTEDDRSDLLSGTMEFDEKLYLDDYSRFLEQENKDQKDQLATASEKLFALNENMQSFNEELLSANEEMQSTNEEMQSINEELHTINADYQLKNKELLELNDDLNNYFKSNINGQLFVDSELRLMRFSPGTVLHINLLESDIGRSLSNISTNFRFETIADDVGQVVENGYPVTREVQANDGKWYQVMTMPYIQQLGNKRTGAIITFNDITNLKDIQRQLDKKNEILTRINADLDNFVHTASHDLLEPLGSIAAGIGLIEHMQVDNPDMQPLIGAIRNSVEKFRSLVKDIGAVASIEDEAGSKEMVELDEIVDNILWSLGDKIKQTGAVIQSDLKVGQIHFSKKNMRSILFNLVSNGIKYRSDEAPAITIQTSAGNDFTVLSVQDNGIGMAESDLDKIFDKYGRLGIDREGQGIGLYLAKKIIDAAGGSIRVESTPGAGSKFVIYFPVAGLL</sequence>
<dbReference type="Pfam" id="PF13596">
    <property type="entry name" value="PAS_10"/>
    <property type="match status" value="1"/>
</dbReference>